<proteinExistence type="predicted"/>
<dbReference type="STRING" id="1838286.Verru16b_00110"/>
<name>A0A1I7PHI8_9BACT</name>
<evidence type="ECO:0000313" key="4">
    <source>
        <dbReference type="EMBL" id="AOS43071.1"/>
    </source>
</evidence>
<dbReference type="CDD" id="cd00130">
    <property type="entry name" value="PAS"/>
    <property type="match status" value="1"/>
</dbReference>
<dbReference type="AlphaFoldDB" id="A0A1I7PHI8"/>
<feature type="coiled-coil region" evidence="1">
    <location>
        <begin position="218"/>
        <end position="261"/>
    </location>
</feature>
<keyword evidence="5" id="KW-1185">Reference proteome</keyword>
<dbReference type="InterPro" id="IPR000014">
    <property type="entry name" value="PAS"/>
</dbReference>
<dbReference type="InterPro" id="IPR013656">
    <property type="entry name" value="PAS_4"/>
</dbReference>
<keyword evidence="2" id="KW-1133">Transmembrane helix</keyword>
<dbReference type="SMART" id="SM00091">
    <property type="entry name" value="PAS"/>
    <property type="match status" value="1"/>
</dbReference>
<feature type="transmembrane region" description="Helical" evidence="2">
    <location>
        <begin position="20"/>
        <end position="38"/>
    </location>
</feature>
<keyword evidence="4" id="KW-0808">Transferase</keyword>
<feature type="domain" description="PAS" evidence="3">
    <location>
        <begin position="277"/>
        <end position="315"/>
    </location>
</feature>
<organism evidence="4 5">
    <name type="scientific">Lacunisphaera limnophila</name>
    <dbReference type="NCBI Taxonomy" id="1838286"/>
    <lineage>
        <taxon>Bacteria</taxon>
        <taxon>Pseudomonadati</taxon>
        <taxon>Verrucomicrobiota</taxon>
        <taxon>Opitutia</taxon>
        <taxon>Opitutales</taxon>
        <taxon>Opitutaceae</taxon>
        <taxon>Lacunisphaera</taxon>
    </lineage>
</organism>
<keyword evidence="4" id="KW-0418">Kinase</keyword>
<dbReference type="Pfam" id="PF08448">
    <property type="entry name" value="PAS_4"/>
    <property type="match status" value="1"/>
</dbReference>
<dbReference type="RefSeq" id="WP_069960467.1">
    <property type="nucleotide sequence ID" value="NZ_CP016094.1"/>
</dbReference>
<accession>A0A1I7PHI8</accession>
<dbReference type="KEGG" id="obg:Verru16b_00110"/>
<protein>
    <submittedName>
        <fullName evidence="4">Sensory histidine kinase AtoS</fullName>
    </submittedName>
</protein>
<dbReference type="GO" id="GO:0016301">
    <property type="term" value="F:kinase activity"/>
    <property type="evidence" value="ECO:0007669"/>
    <property type="project" value="UniProtKB-KW"/>
</dbReference>
<dbReference type="InterPro" id="IPR035965">
    <property type="entry name" value="PAS-like_dom_sf"/>
</dbReference>
<gene>
    <name evidence="4" type="ORF">Verru16b_00110</name>
</gene>
<dbReference type="NCBIfam" id="TIGR00229">
    <property type="entry name" value="sensory_box"/>
    <property type="match status" value="1"/>
</dbReference>
<evidence type="ECO:0000256" key="1">
    <source>
        <dbReference type="SAM" id="Coils"/>
    </source>
</evidence>
<dbReference type="Proteomes" id="UP000095228">
    <property type="component" value="Chromosome"/>
</dbReference>
<dbReference type="PROSITE" id="PS50112">
    <property type="entry name" value="PAS"/>
    <property type="match status" value="1"/>
</dbReference>
<evidence type="ECO:0000256" key="2">
    <source>
        <dbReference type="SAM" id="Phobius"/>
    </source>
</evidence>
<dbReference type="InterPro" id="IPR007891">
    <property type="entry name" value="CHASE3"/>
</dbReference>
<evidence type="ECO:0000313" key="5">
    <source>
        <dbReference type="Proteomes" id="UP000095228"/>
    </source>
</evidence>
<reference evidence="4 5" key="1">
    <citation type="submission" date="2016-06" db="EMBL/GenBank/DDBJ databases">
        <title>Three novel species with peptidoglycan cell walls form the new genus Lacunisphaera gen. nov. in the family Opitutaceae of the verrucomicrobial subdivision 4.</title>
        <authorList>
            <person name="Rast P."/>
            <person name="Gloeckner I."/>
            <person name="Jogler M."/>
            <person name="Boedeker C."/>
            <person name="Jeske O."/>
            <person name="Wiegand S."/>
            <person name="Reinhardt R."/>
            <person name="Schumann P."/>
            <person name="Rohde M."/>
            <person name="Spring S."/>
            <person name="Gloeckner F.O."/>
            <person name="Jogler C."/>
        </authorList>
    </citation>
    <scope>NUCLEOTIDE SEQUENCE [LARGE SCALE GENOMIC DNA]</scope>
    <source>
        <strain evidence="4 5">IG16b</strain>
    </source>
</reference>
<dbReference type="EMBL" id="CP016094">
    <property type="protein sequence ID" value="AOS43071.1"/>
    <property type="molecule type" value="Genomic_DNA"/>
</dbReference>
<dbReference type="SUPFAM" id="SSF55785">
    <property type="entry name" value="PYP-like sensor domain (PAS domain)"/>
    <property type="match status" value="1"/>
</dbReference>
<keyword evidence="2" id="KW-0472">Membrane</keyword>
<dbReference type="Gene3D" id="3.30.450.20">
    <property type="entry name" value="PAS domain"/>
    <property type="match status" value="1"/>
</dbReference>
<dbReference type="Pfam" id="PF05227">
    <property type="entry name" value="CHASE3"/>
    <property type="match status" value="1"/>
</dbReference>
<feature type="transmembrane region" description="Helical" evidence="2">
    <location>
        <begin position="194"/>
        <end position="214"/>
    </location>
</feature>
<evidence type="ECO:0000259" key="3">
    <source>
        <dbReference type="PROSITE" id="PS50112"/>
    </source>
</evidence>
<keyword evidence="2" id="KW-0812">Transmembrane</keyword>
<keyword evidence="1" id="KW-0175">Coiled coil</keyword>
<sequence length="389" mass="42824">MSTDLTPPASPVDRTLRRVLACFAVIAAVLVAVVTASLQNLNRSIATSDWVNHTHALITEVDALQPTLLAAEADLSRFLLTADAHDHEACQEKFAELGERVDVATALAAGSAPEAAEFAAIAERLARRAARASRLANLKRAEDPAALQQALADEAGNGEHRELTHLIENFREHQTDLLSARDRASFQQAQTTRWTVLSGLGLDLLLLFGAAWLIRDDLAARRRAARLLEQTNEQLEARVRERTAELTASNARLAIQNLEERWAKQAIEHQNRYNLLIIDSISDAVFVVTKVMNISRMNPAAVHLTGYEPADLIDRPLSRILWLAGDTLPTFDPMARTLIEGHEMRDKPAFLTTKGGKSVSVRLNIYPLRDRDKVVGGVVVLQFSPPDSP</sequence>
<dbReference type="OrthoDB" id="2489132at2"/>